<protein>
    <submittedName>
        <fullName evidence="1">Uncharacterized protein</fullName>
    </submittedName>
</protein>
<comment type="caution">
    <text evidence="1">The sequence shown here is derived from an EMBL/GenBank/DDBJ whole genome shotgun (WGS) entry which is preliminary data.</text>
</comment>
<dbReference type="AlphaFoldDB" id="A0A8T0CTJ7"/>
<evidence type="ECO:0000313" key="1">
    <source>
        <dbReference type="EMBL" id="KAF7850484.1"/>
    </source>
</evidence>
<dbReference type="Gramene" id="rna-gnl|WGS:JABURB|Cocit.L5465.1">
    <property type="protein sequence ID" value="cds-KAF7850484.1"/>
    <property type="gene ID" value="gene-BT93_L5465"/>
</dbReference>
<name>A0A8T0CTJ7_CORYI</name>
<organism evidence="1 2">
    <name type="scientific">Corymbia citriodora subsp. variegata</name>
    <dbReference type="NCBI Taxonomy" id="360336"/>
    <lineage>
        <taxon>Eukaryota</taxon>
        <taxon>Viridiplantae</taxon>
        <taxon>Streptophyta</taxon>
        <taxon>Embryophyta</taxon>
        <taxon>Tracheophyta</taxon>
        <taxon>Spermatophyta</taxon>
        <taxon>Magnoliopsida</taxon>
        <taxon>eudicotyledons</taxon>
        <taxon>Gunneridae</taxon>
        <taxon>Pentapetalae</taxon>
        <taxon>rosids</taxon>
        <taxon>malvids</taxon>
        <taxon>Myrtales</taxon>
        <taxon>Myrtaceae</taxon>
        <taxon>Myrtoideae</taxon>
        <taxon>Eucalypteae</taxon>
        <taxon>Corymbia</taxon>
    </lineage>
</organism>
<proteinExistence type="predicted"/>
<dbReference type="Proteomes" id="UP000806378">
    <property type="component" value="Unassembled WGS sequence"/>
</dbReference>
<dbReference type="EMBL" id="MU089609">
    <property type="protein sequence ID" value="KAF7850484.1"/>
    <property type="molecule type" value="Genomic_DNA"/>
</dbReference>
<evidence type="ECO:0000313" key="2">
    <source>
        <dbReference type="Proteomes" id="UP000806378"/>
    </source>
</evidence>
<keyword evidence="2" id="KW-1185">Reference proteome</keyword>
<accession>A0A8T0CTJ7</accession>
<reference evidence="1" key="1">
    <citation type="submission" date="2020-05" db="EMBL/GenBank/DDBJ databases">
        <title>WGS assembly of Corymbia citriodora subspecies variegata.</title>
        <authorList>
            <person name="Barry K."/>
            <person name="Hundley H."/>
            <person name="Shu S."/>
            <person name="Jenkins J."/>
            <person name="Grimwood J."/>
            <person name="Baten A."/>
        </authorList>
    </citation>
    <scope>NUCLEOTIDE SEQUENCE</scope>
    <source>
        <strain evidence="1">CV2-018</strain>
    </source>
</reference>
<gene>
    <name evidence="1" type="ORF">BT93_L5465</name>
</gene>
<sequence length="55" mass="6012">MRPVIIDDAEREREGKATGLRAAADARLSGGVWVRSVSHLRGGVQSLLYHGALRR</sequence>